<dbReference type="AlphaFoldDB" id="A0AA38G9F4"/>
<dbReference type="InterPro" id="IPR027417">
    <property type="entry name" value="P-loop_NTPase"/>
</dbReference>
<feature type="coiled-coil region" evidence="8">
    <location>
        <begin position="121"/>
        <end position="159"/>
    </location>
</feature>
<dbReference type="FunFam" id="3.40.850.10:FF:000048">
    <property type="entry name" value="Kinesin-like protein"/>
    <property type="match status" value="1"/>
</dbReference>
<evidence type="ECO:0000256" key="3">
    <source>
        <dbReference type="ARBA" id="ARBA00022741"/>
    </source>
</evidence>
<evidence type="ECO:0000256" key="1">
    <source>
        <dbReference type="ARBA" id="ARBA00010899"/>
    </source>
</evidence>
<keyword evidence="6 7" id="KW-0505">Motor protein</keyword>
<dbReference type="PANTHER" id="PTHR47972">
    <property type="entry name" value="KINESIN-LIKE PROTEIN KLP-3"/>
    <property type="match status" value="1"/>
</dbReference>
<organism evidence="10 11">
    <name type="scientific">Taxus chinensis</name>
    <name type="common">Chinese yew</name>
    <name type="synonym">Taxus wallichiana var. chinensis</name>
    <dbReference type="NCBI Taxonomy" id="29808"/>
    <lineage>
        <taxon>Eukaryota</taxon>
        <taxon>Viridiplantae</taxon>
        <taxon>Streptophyta</taxon>
        <taxon>Embryophyta</taxon>
        <taxon>Tracheophyta</taxon>
        <taxon>Spermatophyta</taxon>
        <taxon>Pinopsida</taxon>
        <taxon>Pinidae</taxon>
        <taxon>Conifers II</taxon>
        <taxon>Cupressales</taxon>
        <taxon>Taxaceae</taxon>
        <taxon>Taxus</taxon>
    </lineage>
</organism>
<keyword evidence="4" id="KW-0611">Plant defense</keyword>
<dbReference type="EMBL" id="JAHRHJ020000004">
    <property type="protein sequence ID" value="KAH9317288.1"/>
    <property type="molecule type" value="Genomic_DNA"/>
</dbReference>
<dbReference type="Pfam" id="PF00225">
    <property type="entry name" value="Kinesin"/>
    <property type="match status" value="1"/>
</dbReference>
<dbReference type="Pfam" id="PF23559">
    <property type="entry name" value="WHD_DRP"/>
    <property type="match status" value="1"/>
</dbReference>
<evidence type="ECO:0000256" key="4">
    <source>
        <dbReference type="ARBA" id="ARBA00022821"/>
    </source>
</evidence>
<keyword evidence="2" id="KW-0493">Microtubule</keyword>
<evidence type="ECO:0000256" key="5">
    <source>
        <dbReference type="ARBA" id="ARBA00022840"/>
    </source>
</evidence>
<dbReference type="Gene3D" id="1.10.10.10">
    <property type="entry name" value="Winged helix-like DNA-binding domain superfamily/Winged helix DNA-binding domain"/>
    <property type="match status" value="1"/>
</dbReference>
<feature type="domain" description="Kinesin motor" evidence="9">
    <location>
        <begin position="432"/>
        <end position="770"/>
    </location>
</feature>
<dbReference type="GO" id="GO:0005524">
    <property type="term" value="F:ATP binding"/>
    <property type="evidence" value="ECO:0007669"/>
    <property type="project" value="UniProtKB-UniRule"/>
</dbReference>
<dbReference type="Gene3D" id="1.10.8.430">
    <property type="entry name" value="Helical domain of apoptotic protease-activating factors"/>
    <property type="match status" value="1"/>
</dbReference>
<dbReference type="GO" id="GO:0003777">
    <property type="term" value="F:microtubule motor activity"/>
    <property type="evidence" value="ECO:0007669"/>
    <property type="project" value="InterPro"/>
</dbReference>
<dbReference type="PANTHER" id="PTHR47972:SF45">
    <property type="entry name" value="PROTEIN CLARET SEGREGATIONAL"/>
    <property type="match status" value="1"/>
</dbReference>
<sequence length="1188" mass="135849">KKEINEGIPWDKRQKVGRDHNSCGAMMMEARQMRIRSALNSSTSSMGQEDVLLGSPNGHSDFAVPVEFCKENVDALLSMKMKGKTKFDYKGKCEQMAEYIRKLRTCIRWFQELEESYVTDKEQLQKDLINEKRERKETEDEMKKKEEELQMSIAEFRETCFSLQEKTSKAESDREASIQGRQKDIEARISAEKAQVCLSEERDKARQEAFSANQQVTSLQDINKRLQEYNTSLQHYNSKLQSDAATSAETISRLQKEKSTMMETLCSLRGHTTALQDQLSVTKASLQEAQKERKGFAEEIERLRGVLQRTADDRDHYVAQAQTLSVEVTKYKECTGKTAAELEQLTNKTTYLQENFSSQSEQIRSLQQRLDIANKRAEVAEFSALQLKSQCAEQHQKIEELQGRLAEADIQNFEGELLRRKLHNTILELKGNIRVFCRVRPLLPDDQCTSESSVVVYPTSTELLGRGIDLIQNPVQKHSFTFDKVFGHESKQEEVFVEISQLVQSALDGYKVCIFAYGQTGSGKTYTMLGKPDAPEQKGIIPRSLEQIFKTSQALSSQGWSFRMQASMLEIYNETIRDLLVTNKNGSLDGTRSENKQYAIKHDQNGNSFVSDLTITDVNNWIEVSSLLHKAAQSRTVGKTLMNEQSSRSHCVFTLRISGVNESTDQQVHGVLNLIDLAGSERLSRSCSTGDRLKETQAINKSLACLGDVILAIANREQHVPYRNSKLTYLLQPCLGGDSKTLMFVNISPDASSLNESICSLRFAAKDRSEYRRLDMLVYRVIDMRFTHVFVSSKGIRLLTSFDEILPTSIDKETTRLVFNECIGLPLALKVIGQVMAGIIDLNEWKFALKMLQNAEIYGDVIDKLFVRLRLSYDALADFDVALQLCFLYLFAFPKDEVIFTRYVSQLWIGEGFVTRQDPLQIGQRFVKLLVDRCLLEQLLKDYDRKVVFFRVHDMLHNLVQQIAEKDEKCFFRAGTNLQEFPADDCSAHFRISLMGNNLTNVPNTFESSHNCSWVMRNNLDLTKIPQQLDKLEVLPVVEEGAMPSLKTLTIMECEALQMLSESYWNLKSVEKIRVYGCTMVLDIIEIPIMTNVQTIALSTIDTQAWQERFREMTDRDEDMLYSEFWSNELLHEWKVFAQLLPGNNTSLDSLEMLGKRDFNIHNNWNIPDVPPNLQITGSSFIEREIQT</sequence>
<evidence type="ECO:0000313" key="10">
    <source>
        <dbReference type="EMBL" id="KAH9317288.1"/>
    </source>
</evidence>
<keyword evidence="11" id="KW-1185">Reference proteome</keyword>
<dbReference type="InterPro" id="IPR058922">
    <property type="entry name" value="WHD_DRP"/>
</dbReference>
<feature type="binding site" evidence="7">
    <location>
        <begin position="518"/>
        <end position="525"/>
    </location>
    <ligand>
        <name>ATP</name>
        <dbReference type="ChEBI" id="CHEBI:30616"/>
    </ligand>
</feature>
<keyword evidence="8" id="KW-0175">Coiled coil</keyword>
<reference evidence="10 11" key="1">
    <citation type="journal article" date="2021" name="Nat. Plants">
        <title>The Taxus genome provides insights into paclitaxel biosynthesis.</title>
        <authorList>
            <person name="Xiong X."/>
            <person name="Gou J."/>
            <person name="Liao Q."/>
            <person name="Li Y."/>
            <person name="Zhou Q."/>
            <person name="Bi G."/>
            <person name="Li C."/>
            <person name="Du R."/>
            <person name="Wang X."/>
            <person name="Sun T."/>
            <person name="Guo L."/>
            <person name="Liang H."/>
            <person name="Lu P."/>
            <person name="Wu Y."/>
            <person name="Zhang Z."/>
            <person name="Ro D.K."/>
            <person name="Shang Y."/>
            <person name="Huang S."/>
            <person name="Yan J."/>
        </authorList>
    </citation>
    <scope>NUCLEOTIDE SEQUENCE [LARGE SCALE GENOMIC DNA]</scope>
    <source>
        <strain evidence="10">Ta-2019</strain>
    </source>
</reference>
<dbReference type="PROSITE" id="PS50067">
    <property type="entry name" value="KINESIN_MOTOR_2"/>
    <property type="match status" value="1"/>
</dbReference>
<evidence type="ECO:0000256" key="8">
    <source>
        <dbReference type="SAM" id="Coils"/>
    </source>
</evidence>
<protein>
    <recommendedName>
        <fullName evidence="9">Kinesin motor domain-containing protein</fullName>
    </recommendedName>
</protein>
<dbReference type="SUPFAM" id="SSF52058">
    <property type="entry name" value="L domain-like"/>
    <property type="match status" value="1"/>
</dbReference>
<dbReference type="InterPro" id="IPR019821">
    <property type="entry name" value="Kinesin_motor_CS"/>
</dbReference>
<dbReference type="PRINTS" id="PR00380">
    <property type="entry name" value="KINESINHEAVY"/>
</dbReference>
<dbReference type="GO" id="GO:0007018">
    <property type="term" value="P:microtubule-based movement"/>
    <property type="evidence" value="ECO:0007669"/>
    <property type="project" value="InterPro"/>
</dbReference>
<dbReference type="InterPro" id="IPR036388">
    <property type="entry name" value="WH-like_DNA-bd_sf"/>
</dbReference>
<dbReference type="InterPro" id="IPR042197">
    <property type="entry name" value="Apaf_helical"/>
</dbReference>
<proteinExistence type="inferred from homology"/>
<keyword evidence="3 7" id="KW-0547">Nucleotide-binding</keyword>
<evidence type="ECO:0000256" key="6">
    <source>
        <dbReference type="ARBA" id="ARBA00023175"/>
    </source>
</evidence>
<dbReference type="GO" id="GO:0006952">
    <property type="term" value="P:defense response"/>
    <property type="evidence" value="ECO:0007669"/>
    <property type="project" value="UniProtKB-KW"/>
</dbReference>
<dbReference type="Gene3D" id="3.40.850.10">
    <property type="entry name" value="Kinesin motor domain"/>
    <property type="match status" value="1"/>
</dbReference>
<evidence type="ECO:0000256" key="2">
    <source>
        <dbReference type="ARBA" id="ARBA00022701"/>
    </source>
</evidence>
<dbReference type="GO" id="GO:0008017">
    <property type="term" value="F:microtubule binding"/>
    <property type="evidence" value="ECO:0007669"/>
    <property type="project" value="InterPro"/>
</dbReference>
<dbReference type="CDD" id="cd01366">
    <property type="entry name" value="KISc_C_terminal"/>
    <property type="match status" value="1"/>
</dbReference>
<dbReference type="InterPro" id="IPR001752">
    <property type="entry name" value="Kinesin_motor_dom"/>
</dbReference>
<keyword evidence="5 7" id="KW-0067">ATP-binding</keyword>
<dbReference type="InterPro" id="IPR027640">
    <property type="entry name" value="Kinesin-like_fam"/>
</dbReference>
<dbReference type="PROSITE" id="PS00411">
    <property type="entry name" value="KINESIN_MOTOR_1"/>
    <property type="match status" value="1"/>
</dbReference>
<dbReference type="Proteomes" id="UP000824469">
    <property type="component" value="Unassembled WGS sequence"/>
</dbReference>
<gene>
    <name evidence="10" type="ORF">KI387_019057</name>
</gene>
<accession>A0AA38G9F4</accession>
<feature type="coiled-coil region" evidence="8">
    <location>
        <begin position="356"/>
        <end position="411"/>
    </location>
</feature>
<comment type="similarity">
    <text evidence="1">Belongs to the TRAFAC class myosin-kinesin ATPase superfamily. Kinesin family. KIN-14 subfamily.</text>
</comment>
<evidence type="ECO:0000313" key="11">
    <source>
        <dbReference type="Proteomes" id="UP000824469"/>
    </source>
</evidence>
<dbReference type="GO" id="GO:0005874">
    <property type="term" value="C:microtubule"/>
    <property type="evidence" value="ECO:0007669"/>
    <property type="project" value="UniProtKB-KW"/>
</dbReference>
<evidence type="ECO:0000256" key="7">
    <source>
        <dbReference type="PROSITE-ProRule" id="PRU00283"/>
    </source>
</evidence>
<evidence type="ECO:0000259" key="9">
    <source>
        <dbReference type="PROSITE" id="PS50067"/>
    </source>
</evidence>
<comment type="caution">
    <text evidence="10">The sequence shown here is derived from an EMBL/GenBank/DDBJ whole genome shotgun (WGS) entry which is preliminary data.</text>
</comment>
<dbReference type="SMART" id="SM00129">
    <property type="entry name" value="KISc"/>
    <property type="match status" value="1"/>
</dbReference>
<name>A0AA38G9F4_TAXCH</name>
<dbReference type="InterPro" id="IPR036961">
    <property type="entry name" value="Kinesin_motor_dom_sf"/>
</dbReference>
<dbReference type="Gene3D" id="3.80.10.10">
    <property type="entry name" value="Ribonuclease Inhibitor"/>
    <property type="match status" value="1"/>
</dbReference>
<dbReference type="InterPro" id="IPR032675">
    <property type="entry name" value="LRR_dom_sf"/>
</dbReference>
<dbReference type="SUPFAM" id="SSF52540">
    <property type="entry name" value="P-loop containing nucleoside triphosphate hydrolases"/>
    <property type="match status" value="1"/>
</dbReference>
<feature type="non-terminal residue" evidence="10">
    <location>
        <position position="1"/>
    </location>
</feature>